<dbReference type="PANTHER" id="PTHR37423">
    <property type="entry name" value="SOLUBLE LYTIC MUREIN TRANSGLYCOSYLASE-RELATED"/>
    <property type="match status" value="1"/>
</dbReference>
<comment type="caution">
    <text evidence="2">The sequence shown here is derived from an EMBL/GenBank/DDBJ whole genome shotgun (WGS) entry which is preliminary data.</text>
</comment>
<dbReference type="EC" id="4.2.2.-" evidence="2"/>
<proteinExistence type="predicted"/>
<dbReference type="InterPro" id="IPR008258">
    <property type="entry name" value="Transglycosylase_SLT_dom_1"/>
</dbReference>
<evidence type="ECO:0000313" key="2">
    <source>
        <dbReference type="EMBL" id="OPJ55514.1"/>
    </source>
</evidence>
<dbReference type="EMBL" id="MZGW01000004">
    <property type="protein sequence ID" value="OPJ55514.1"/>
    <property type="molecule type" value="Genomic_DNA"/>
</dbReference>
<protein>
    <submittedName>
        <fullName evidence="2">Membrane-bound lytic murein transglycosylase C</fullName>
        <ecNumber evidence="2">4.2.2.-</ecNumber>
    </submittedName>
</protein>
<reference evidence="2 3" key="1">
    <citation type="submission" date="2017-03" db="EMBL/GenBank/DDBJ databases">
        <title>Genome sequence of Clostridium thermoalcaliphilum DSM 7309.</title>
        <authorList>
            <person name="Poehlein A."/>
            <person name="Daniel R."/>
        </authorList>
    </citation>
    <scope>NUCLEOTIDE SEQUENCE [LARGE SCALE GENOMIC DNA]</scope>
    <source>
        <strain evidence="2 3">DSM 7309</strain>
    </source>
</reference>
<evidence type="ECO:0000313" key="3">
    <source>
        <dbReference type="Proteomes" id="UP000190140"/>
    </source>
</evidence>
<keyword evidence="3" id="KW-1185">Reference proteome</keyword>
<dbReference type="CDD" id="cd16896">
    <property type="entry name" value="LT_Slt70-like"/>
    <property type="match status" value="1"/>
</dbReference>
<evidence type="ECO:0000259" key="1">
    <source>
        <dbReference type="Pfam" id="PF01464"/>
    </source>
</evidence>
<dbReference type="PANTHER" id="PTHR37423:SF2">
    <property type="entry name" value="MEMBRANE-BOUND LYTIC MUREIN TRANSGLYCOSYLASE C"/>
    <property type="match status" value="1"/>
</dbReference>
<dbReference type="Proteomes" id="UP000190140">
    <property type="component" value="Unassembled WGS sequence"/>
</dbReference>
<dbReference type="Gene3D" id="1.10.530.10">
    <property type="match status" value="1"/>
</dbReference>
<name>A0A1V4I6I1_9FIRM</name>
<feature type="domain" description="Transglycosylase SLT" evidence="1">
    <location>
        <begin position="41"/>
        <end position="146"/>
    </location>
</feature>
<keyword evidence="2" id="KW-0456">Lyase</keyword>
<sequence>MIRHKKKHSILSVVIFVALIVLVSRSNILDKLSHPLHYEKYVYKYSAEYEIDPYLVFAIIRTESKFFPYAKSRKDAKGLMQIAPITENWAKEELNKTNIDIYDPKTNIKIGCWYLSKLMRQFDDIDLVIAAYNGGSGNVDKWLSDNRYSYNGINLTNIPFKETRQYVTKVKQAMKTYEKLYKKR</sequence>
<dbReference type="Pfam" id="PF01464">
    <property type="entry name" value="SLT"/>
    <property type="match status" value="1"/>
</dbReference>
<dbReference type="GO" id="GO:0016829">
    <property type="term" value="F:lyase activity"/>
    <property type="evidence" value="ECO:0007669"/>
    <property type="project" value="UniProtKB-KW"/>
</dbReference>
<dbReference type="STRING" id="29349.CLOTH_12710"/>
<accession>A0A1V4I6I1</accession>
<dbReference type="SUPFAM" id="SSF53955">
    <property type="entry name" value="Lysozyme-like"/>
    <property type="match status" value="1"/>
</dbReference>
<organism evidence="2 3">
    <name type="scientific">Alkalithermobacter paradoxus</name>
    <dbReference type="NCBI Taxonomy" id="29349"/>
    <lineage>
        <taxon>Bacteria</taxon>
        <taxon>Bacillati</taxon>
        <taxon>Bacillota</taxon>
        <taxon>Clostridia</taxon>
        <taxon>Peptostreptococcales</taxon>
        <taxon>Tepidibacteraceae</taxon>
        <taxon>Alkalithermobacter</taxon>
    </lineage>
</organism>
<dbReference type="RefSeq" id="WP_331722034.1">
    <property type="nucleotide sequence ID" value="NZ_MZGW01000004.1"/>
</dbReference>
<gene>
    <name evidence="2" type="primary">mltC</name>
    <name evidence="2" type="ORF">CLOTH_12710</name>
</gene>
<dbReference type="InterPro" id="IPR023346">
    <property type="entry name" value="Lysozyme-like_dom_sf"/>
</dbReference>
<dbReference type="AlphaFoldDB" id="A0A1V4I6I1"/>